<dbReference type="PRINTS" id="PR00047">
    <property type="entry name" value="STROIDFINGER"/>
</dbReference>
<reference evidence="11" key="1">
    <citation type="journal article" date="2008" name="Nat. Genet.">
        <title>The Pristionchus pacificus genome provides a unique perspective on nematode lifestyle and parasitism.</title>
        <authorList>
            <person name="Dieterich C."/>
            <person name="Clifton S.W."/>
            <person name="Schuster L.N."/>
            <person name="Chinwalla A."/>
            <person name="Delehaunty K."/>
            <person name="Dinkelacker I."/>
            <person name="Fulton L."/>
            <person name="Fulton R."/>
            <person name="Godfrey J."/>
            <person name="Minx P."/>
            <person name="Mitreva M."/>
            <person name="Roeseler W."/>
            <person name="Tian H."/>
            <person name="Witte H."/>
            <person name="Yang S.P."/>
            <person name="Wilson R.K."/>
            <person name="Sommer R.J."/>
        </authorList>
    </citation>
    <scope>NUCLEOTIDE SEQUENCE [LARGE SCALE GENOMIC DNA]</scope>
    <source>
        <strain evidence="11">PS312</strain>
    </source>
</reference>
<keyword evidence="5" id="KW-0238">DNA-binding</keyword>
<dbReference type="GO" id="GO:0003700">
    <property type="term" value="F:DNA-binding transcription factor activity"/>
    <property type="evidence" value="ECO:0000318"/>
    <property type="project" value="GO_Central"/>
</dbReference>
<name>A0A8R1UJ96_PRIPA</name>
<evidence type="ECO:0000313" key="10">
    <source>
        <dbReference type="EnsemblMetazoa" id="PPA28481.1"/>
    </source>
</evidence>
<keyword evidence="8" id="KW-0539">Nucleus</keyword>
<dbReference type="Pfam" id="PF00105">
    <property type="entry name" value="zf-C4"/>
    <property type="match status" value="1"/>
</dbReference>
<dbReference type="SMART" id="SM00430">
    <property type="entry name" value="HOLI"/>
    <property type="match status" value="1"/>
</dbReference>
<evidence type="ECO:0000256" key="6">
    <source>
        <dbReference type="ARBA" id="ARBA00023163"/>
    </source>
</evidence>
<dbReference type="Gene3D" id="3.30.50.10">
    <property type="entry name" value="Erythroid Transcription Factor GATA-1, subunit A"/>
    <property type="match status" value="1"/>
</dbReference>
<dbReference type="InterPro" id="IPR000536">
    <property type="entry name" value="Nucl_hrmn_rcpt_lig-bd"/>
</dbReference>
<evidence type="ECO:0000256" key="1">
    <source>
        <dbReference type="ARBA" id="ARBA00022723"/>
    </source>
</evidence>
<evidence type="ECO:0000256" key="4">
    <source>
        <dbReference type="ARBA" id="ARBA00023015"/>
    </source>
</evidence>
<dbReference type="InterPro" id="IPR035500">
    <property type="entry name" value="NHR-like_dom_sf"/>
</dbReference>
<evidence type="ECO:0000256" key="8">
    <source>
        <dbReference type="ARBA" id="ARBA00023242"/>
    </source>
</evidence>
<dbReference type="SUPFAM" id="SSF48508">
    <property type="entry name" value="Nuclear receptor ligand-binding domain"/>
    <property type="match status" value="1"/>
</dbReference>
<keyword evidence="1" id="KW-0479">Metal-binding</keyword>
<keyword evidence="6" id="KW-0804">Transcription</keyword>
<dbReference type="Gene3D" id="1.10.565.10">
    <property type="entry name" value="Retinoid X Receptor"/>
    <property type="match status" value="1"/>
</dbReference>
<dbReference type="InterPro" id="IPR013088">
    <property type="entry name" value="Znf_NHR/GATA"/>
</dbReference>
<keyword evidence="7" id="KW-0675">Receptor</keyword>
<dbReference type="Proteomes" id="UP000005239">
    <property type="component" value="Unassembled WGS sequence"/>
</dbReference>
<keyword evidence="2" id="KW-0863">Zinc-finger</keyword>
<protein>
    <recommendedName>
        <fullName evidence="9">Nuclear receptor domain-containing protein</fullName>
    </recommendedName>
</protein>
<dbReference type="InterPro" id="IPR001628">
    <property type="entry name" value="Znf_hrmn_rcpt"/>
</dbReference>
<dbReference type="Pfam" id="PF00104">
    <property type="entry name" value="Hormone_recep"/>
    <property type="match status" value="1"/>
</dbReference>
<dbReference type="PANTHER" id="PTHR46011">
    <property type="entry name" value="NUCLEAR HORMONE RECEPTOR FAMILY MEMBER NHR-86-RELATED"/>
    <property type="match status" value="1"/>
</dbReference>
<evidence type="ECO:0000313" key="11">
    <source>
        <dbReference type="Proteomes" id="UP000005239"/>
    </source>
</evidence>
<evidence type="ECO:0000256" key="7">
    <source>
        <dbReference type="ARBA" id="ARBA00023170"/>
    </source>
</evidence>
<dbReference type="EnsemblMetazoa" id="PPA28481.1">
    <property type="protein sequence ID" value="PPA28481.1"/>
    <property type="gene ID" value="WBGene00118035"/>
</dbReference>
<evidence type="ECO:0000256" key="2">
    <source>
        <dbReference type="ARBA" id="ARBA00022771"/>
    </source>
</evidence>
<organism evidence="10 11">
    <name type="scientific">Pristionchus pacificus</name>
    <name type="common">Parasitic nematode worm</name>
    <dbReference type="NCBI Taxonomy" id="54126"/>
    <lineage>
        <taxon>Eukaryota</taxon>
        <taxon>Metazoa</taxon>
        <taxon>Ecdysozoa</taxon>
        <taxon>Nematoda</taxon>
        <taxon>Chromadorea</taxon>
        <taxon>Rhabditida</taxon>
        <taxon>Rhabditina</taxon>
        <taxon>Diplogasteromorpha</taxon>
        <taxon>Diplogasteroidea</taxon>
        <taxon>Neodiplogasteridae</taxon>
        <taxon>Pristionchus</taxon>
    </lineage>
</organism>
<reference evidence="10" key="2">
    <citation type="submission" date="2022-06" db="UniProtKB">
        <authorList>
            <consortium name="EnsemblMetazoa"/>
        </authorList>
    </citation>
    <scope>IDENTIFICATION</scope>
    <source>
        <strain evidence="10">PS312</strain>
    </source>
</reference>
<evidence type="ECO:0000256" key="3">
    <source>
        <dbReference type="ARBA" id="ARBA00022833"/>
    </source>
</evidence>
<dbReference type="PANTHER" id="PTHR46011:SF6">
    <property type="entry name" value="HIGH ZINC ACTIVATED NUCLEAR RECEPTOR PROTEIN"/>
    <property type="match status" value="1"/>
</dbReference>
<accession>A0A8R1UJ96</accession>
<dbReference type="GO" id="GO:0043565">
    <property type="term" value="F:sequence-specific DNA binding"/>
    <property type="evidence" value="ECO:0007669"/>
    <property type="project" value="InterPro"/>
</dbReference>
<dbReference type="PROSITE" id="PS51030">
    <property type="entry name" value="NUCLEAR_REC_DBD_2"/>
    <property type="match status" value="1"/>
</dbReference>
<keyword evidence="3" id="KW-0862">Zinc</keyword>
<dbReference type="GO" id="GO:0005634">
    <property type="term" value="C:nucleus"/>
    <property type="evidence" value="ECO:0000318"/>
    <property type="project" value="GO_Central"/>
</dbReference>
<feature type="domain" description="Nuclear receptor" evidence="9">
    <location>
        <begin position="7"/>
        <end position="83"/>
    </location>
</feature>
<gene>
    <name evidence="10" type="primary">WBGene00118035</name>
</gene>
<evidence type="ECO:0000259" key="9">
    <source>
        <dbReference type="PROSITE" id="PS51030"/>
    </source>
</evidence>
<evidence type="ECO:0000256" key="5">
    <source>
        <dbReference type="ARBA" id="ARBA00023125"/>
    </source>
</evidence>
<dbReference type="SUPFAM" id="SSF57716">
    <property type="entry name" value="Glucocorticoid receptor-like (DNA-binding domain)"/>
    <property type="match status" value="1"/>
</dbReference>
<keyword evidence="11" id="KW-1185">Reference proteome</keyword>
<dbReference type="GO" id="GO:0008270">
    <property type="term" value="F:zinc ion binding"/>
    <property type="evidence" value="ECO:0007669"/>
    <property type="project" value="UniProtKB-KW"/>
</dbReference>
<keyword evidence="4" id="KW-0805">Transcription regulation</keyword>
<proteinExistence type="predicted"/>
<dbReference type="SMART" id="SM00399">
    <property type="entry name" value="ZnF_C4"/>
    <property type="match status" value="1"/>
</dbReference>
<sequence length="350" mass="41392">MDEAGSSKQCIVCTLTINSTRFGMDVCRACSSFFKRTKVTGKQYTCRQGQGKCSTAKDEKFVCRGCRFDKCVSVGMEYDGPMRVRKKPLLFLKRIKTEWSALNERRREKELKIIEQHGGHKRFSHPTEILYDVQQDTCMEIYRVFLVESYDFFNNAFPDLSKLATKERELIFKDYIGKFGMVENYQRAMRLWGGVSKYQMYSVTTCFYLNWKPSEEERAMENIEEIESYTTTYIQDLNSIYVPIFTRCDFTEREYCALMALAMYEIDIQSDLSEDAELILEKYRREALEDLQLHYRNDLGLRDYATRLGNLMTANHAIQESKSLFKVFFRFYSTMFDVFITENVIRDFYL</sequence>
<dbReference type="AlphaFoldDB" id="A0A8R1UJ96"/>